<dbReference type="GO" id="GO:0016020">
    <property type="term" value="C:membrane"/>
    <property type="evidence" value="ECO:0007669"/>
    <property type="project" value="InterPro"/>
</dbReference>
<dbReference type="InterPro" id="IPR036291">
    <property type="entry name" value="NAD(P)-bd_dom_sf"/>
</dbReference>
<dbReference type="GO" id="GO:0015297">
    <property type="term" value="F:antiporter activity"/>
    <property type="evidence" value="ECO:0007669"/>
    <property type="project" value="UniProtKB-KW"/>
</dbReference>
<dbReference type="Pfam" id="PF02254">
    <property type="entry name" value="TrkA_N"/>
    <property type="match status" value="1"/>
</dbReference>
<feature type="transmembrane region" description="Helical" evidence="11">
    <location>
        <begin position="617"/>
        <end position="639"/>
    </location>
</feature>
<keyword evidence="7 11" id="KW-1133">Transmembrane helix</keyword>
<keyword evidence="2" id="KW-0813">Transport</keyword>
<dbReference type="GO" id="GO:0009507">
    <property type="term" value="C:chloroplast"/>
    <property type="evidence" value="ECO:0007669"/>
    <property type="project" value="TreeGrafter"/>
</dbReference>
<feature type="compositionally biased region" description="Low complexity" evidence="10">
    <location>
        <begin position="1376"/>
        <end position="1388"/>
    </location>
</feature>
<feature type="compositionally biased region" description="Basic and acidic residues" evidence="10">
    <location>
        <begin position="1398"/>
        <end position="1410"/>
    </location>
</feature>
<feature type="compositionally biased region" description="Polar residues" evidence="10">
    <location>
        <begin position="1219"/>
        <end position="1228"/>
    </location>
</feature>
<evidence type="ECO:0000256" key="6">
    <source>
        <dbReference type="ARBA" id="ARBA00022958"/>
    </source>
</evidence>
<feature type="transmembrane region" description="Helical" evidence="11">
    <location>
        <begin position="651"/>
        <end position="671"/>
    </location>
</feature>
<evidence type="ECO:0000259" key="12">
    <source>
        <dbReference type="PROSITE" id="PS51201"/>
    </source>
</evidence>
<feature type="compositionally biased region" description="Low complexity" evidence="10">
    <location>
        <begin position="1083"/>
        <end position="1096"/>
    </location>
</feature>
<feature type="transmembrane region" description="Helical" evidence="11">
    <location>
        <begin position="281"/>
        <end position="300"/>
    </location>
</feature>
<dbReference type="InterPro" id="IPR003148">
    <property type="entry name" value="RCK_N"/>
</dbReference>
<dbReference type="Gramene" id="GBG71072">
    <property type="protein sequence ID" value="GBG71072"/>
    <property type="gene ID" value="CBR_g8371"/>
</dbReference>
<gene>
    <name evidence="13" type="ORF">CBR_g8371</name>
</gene>
<proteinExistence type="predicted"/>
<keyword evidence="3" id="KW-0050">Antiport</keyword>
<feature type="compositionally biased region" description="Polar residues" evidence="10">
    <location>
        <begin position="164"/>
        <end position="191"/>
    </location>
</feature>
<dbReference type="InterPro" id="IPR006153">
    <property type="entry name" value="Cation/H_exchanger_TM"/>
</dbReference>
<evidence type="ECO:0000256" key="10">
    <source>
        <dbReference type="SAM" id="MobiDB-lite"/>
    </source>
</evidence>
<feature type="transmembrane region" description="Helical" evidence="11">
    <location>
        <begin position="802"/>
        <end position="824"/>
    </location>
</feature>
<keyword evidence="14" id="KW-1185">Reference proteome</keyword>
<dbReference type="Gene3D" id="1.20.1530.20">
    <property type="match status" value="1"/>
</dbReference>
<dbReference type="PROSITE" id="PS51201">
    <property type="entry name" value="RCK_N"/>
    <property type="match status" value="1"/>
</dbReference>
<evidence type="ECO:0000256" key="3">
    <source>
        <dbReference type="ARBA" id="ARBA00022449"/>
    </source>
</evidence>
<feature type="transmembrane region" description="Helical" evidence="11">
    <location>
        <begin position="585"/>
        <end position="605"/>
    </location>
</feature>
<feature type="compositionally biased region" description="Basic and acidic residues" evidence="10">
    <location>
        <begin position="342"/>
        <end position="357"/>
    </location>
</feature>
<feature type="transmembrane region" description="Helical" evidence="11">
    <location>
        <begin position="830"/>
        <end position="848"/>
    </location>
</feature>
<evidence type="ECO:0000256" key="11">
    <source>
        <dbReference type="SAM" id="Phobius"/>
    </source>
</evidence>
<dbReference type="EMBL" id="BFEA01000140">
    <property type="protein sequence ID" value="GBG71072.1"/>
    <property type="molecule type" value="Genomic_DNA"/>
</dbReference>
<feature type="domain" description="RCK N-terminal" evidence="12">
    <location>
        <begin position="892"/>
        <end position="1019"/>
    </location>
</feature>
<feature type="transmembrane region" description="Helical" evidence="11">
    <location>
        <begin position="770"/>
        <end position="790"/>
    </location>
</feature>
<accession>A0A388KM05</accession>
<evidence type="ECO:0000313" key="13">
    <source>
        <dbReference type="EMBL" id="GBG71072.1"/>
    </source>
</evidence>
<reference evidence="13 14" key="1">
    <citation type="journal article" date="2018" name="Cell">
        <title>The Chara Genome: Secondary Complexity and Implications for Plant Terrestrialization.</title>
        <authorList>
            <person name="Nishiyama T."/>
            <person name="Sakayama H."/>
            <person name="Vries J.D."/>
            <person name="Buschmann H."/>
            <person name="Saint-Marcoux D."/>
            <person name="Ullrich K.K."/>
            <person name="Haas F.B."/>
            <person name="Vanderstraeten L."/>
            <person name="Becker D."/>
            <person name="Lang D."/>
            <person name="Vosolsobe S."/>
            <person name="Rombauts S."/>
            <person name="Wilhelmsson P.K.I."/>
            <person name="Janitza P."/>
            <person name="Kern R."/>
            <person name="Heyl A."/>
            <person name="Rumpler F."/>
            <person name="Villalobos L.I.A.C."/>
            <person name="Clay J.M."/>
            <person name="Skokan R."/>
            <person name="Toyoda A."/>
            <person name="Suzuki Y."/>
            <person name="Kagoshima H."/>
            <person name="Schijlen E."/>
            <person name="Tajeshwar N."/>
            <person name="Catarino B."/>
            <person name="Hetherington A.J."/>
            <person name="Saltykova A."/>
            <person name="Bonnot C."/>
            <person name="Breuninger H."/>
            <person name="Symeonidi A."/>
            <person name="Radhakrishnan G.V."/>
            <person name="Van Nieuwerburgh F."/>
            <person name="Deforce D."/>
            <person name="Chang C."/>
            <person name="Karol K.G."/>
            <person name="Hedrich R."/>
            <person name="Ulvskov P."/>
            <person name="Glockner G."/>
            <person name="Delwiche C.F."/>
            <person name="Petrasek J."/>
            <person name="Van de Peer Y."/>
            <person name="Friml J."/>
            <person name="Beilby M."/>
            <person name="Dolan L."/>
            <person name="Kohara Y."/>
            <person name="Sugano S."/>
            <person name="Fujiyama A."/>
            <person name="Delaux P.-M."/>
            <person name="Quint M."/>
            <person name="TheiBen G."/>
            <person name="Hagemann M."/>
            <person name="Harholt J."/>
            <person name="Dunand C."/>
            <person name="Zachgo S."/>
            <person name="Langdale J."/>
            <person name="Maumus F."/>
            <person name="Straeten D.V.D."/>
            <person name="Gould S.B."/>
            <person name="Rensing S.A."/>
        </authorList>
    </citation>
    <scope>NUCLEOTIDE SEQUENCE [LARGE SCALE GENOMIC DNA]</scope>
    <source>
        <strain evidence="13 14">S276</strain>
    </source>
</reference>
<feature type="region of interest" description="Disordered" evidence="10">
    <location>
        <begin position="162"/>
        <end position="239"/>
    </location>
</feature>
<dbReference type="InterPro" id="IPR038770">
    <property type="entry name" value="Na+/solute_symporter_sf"/>
</dbReference>
<dbReference type="GO" id="GO:0006813">
    <property type="term" value="P:potassium ion transport"/>
    <property type="evidence" value="ECO:0007669"/>
    <property type="project" value="UniProtKB-KW"/>
</dbReference>
<dbReference type="GO" id="GO:0012505">
    <property type="term" value="C:endomembrane system"/>
    <property type="evidence" value="ECO:0007669"/>
    <property type="project" value="UniProtKB-SubCell"/>
</dbReference>
<dbReference type="GO" id="GO:1902600">
    <property type="term" value="P:proton transmembrane transport"/>
    <property type="evidence" value="ECO:0007669"/>
    <property type="project" value="InterPro"/>
</dbReference>
<feature type="transmembrane region" description="Helical" evidence="11">
    <location>
        <begin position="479"/>
        <end position="498"/>
    </location>
</feature>
<protein>
    <recommendedName>
        <fullName evidence="12">RCK N-terminal domain-containing protein</fullName>
    </recommendedName>
</protein>
<dbReference type="PANTHER" id="PTHR46157">
    <property type="entry name" value="K(+) EFFLUX ANTIPORTER 3, CHLOROPLASTIC"/>
    <property type="match status" value="1"/>
</dbReference>
<evidence type="ECO:0000256" key="7">
    <source>
        <dbReference type="ARBA" id="ARBA00022989"/>
    </source>
</evidence>
<feature type="compositionally biased region" description="Acidic residues" evidence="10">
    <location>
        <begin position="1267"/>
        <end position="1288"/>
    </location>
</feature>
<keyword evidence="8" id="KW-0406">Ion transport</keyword>
<dbReference type="PANTHER" id="PTHR46157:SF4">
    <property type="entry name" value="K(+) EFFLUX ANTIPORTER 3, CHLOROPLASTIC"/>
    <property type="match status" value="1"/>
</dbReference>
<feature type="compositionally biased region" description="Gly residues" evidence="10">
    <location>
        <begin position="323"/>
        <end position="335"/>
    </location>
</feature>
<evidence type="ECO:0000256" key="2">
    <source>
        <dbReference type="ARBA" id="ARBA00022448"/>
    </source>
</evidence>
<evidence type="ECO:0000256" key="8">
    <source>
        <dbReference type="ARBA" id="ARBA00023065"/>
    </source>
</evidence>
<evidence type="ECO:0000256" key="5">
    <source>
        <dbReference type="ARBA" id="ARBA00022692"/>
    </source>
</evidence>
<feature type="region of interest" description="Disordered" evidence="10">
    <location>
        <begin position="1060"/>
        <end position="1126"/>
    </location>
</feature>
<dbReference type="SUPFAM" id="SSF51735">
    <property type="entry name" value="NAD(P)-binding Rossmann-fold domains"/>
    <property type="match status" value="1"/>
</dbReference>
<dbReference type="OrthoDB" id="4834at2759"/>
<organism evidence="13 14">
    <name type="scientific">Chara braunii</name>
    <name type="common">Braun's stonewort</name>
    <dbReference type="NCBI Taxonomy" id="69332"/>
    <lineage>
        <taxon>Eukaryota</taxon>
        <taxon>Viridiplantae</taxon>
        <taxon>Streptophyta</taxon>
        <taxon>Charophyceae</taxon>
        <taxon>Charales</taxon>
        <taxon>Characeae</taxon>
        <taxon>Chara</taxon>
    </lineage>
</organism>
<dbReference type="Gene3D" id="3.40.50.720">
    <property type="entry name" value="NAD(P)-binding Rossmann-like Domain"/>
    <property type="match status" value="1"/>
</dbReference>
<feature type="compositionally biased region" description="Polar residues" evidence="10">
    <location>
        <begin position="1343"/>
        <end position="1359"/>
    </location>
</feature>
<comment type="caution">
    <text evidence="13">The sequence shown here is derived from an EMBL/GenBank/DDBJ whole genome shotgun (WGS) entry which is preliminary data.</text>
</comment>
<keyword evidence="5 11" id="KW-0812">Transmembrane</keyword>
<dbReference type="FunFam" id="3.40.50.720:FF:000036">
    <property type="entry name" value="Glutathione-regulated potassium-efflux system protein KefB"/>
    <property type="match status" value="1"/>
</dbReference>
<evidence type="ECO:0000256" key="9">
    <source>
        <dbReference type="ARBA" id="ARBA00023136"/>
    </source>
</evidence>
<feature type="region of interest" description="Disordered" evidence="10">
    <location>
        <begin position="1163"/>
        <end position="1462"/>
    </location>
</feature>
<dbReference type="Proteomes" id="UP000265515">
    <property type="component" value="Unassembled WGS sequence"/>
</dbReference>
<evidence type="ECO:0000256" key="1">
    <source>
        <dbReference type="ARBA" id="ARBA00004127"/>
    </source>
</evidence>
<keyword evidence="9 11" id="KW-0472">Membrane</keyword>
<feature type="compositionally biased region" description="Basic and acidic residues" evidence="10">
    <location>
        <begin position="192"/>
        <end position="210"/>
    </location>
</feature>
<dbReference type="FunFam" id="1.20.1530.20:FF:000011">
    <property type="entry name" value="K(+) efflux antiporter 3, chloroplastic"/>
    <property type="match status" value="1"/>
</dbReference>
<keyword evidence="6" id="KW-0630">Potassium</keyword>
<name>A0A388KM05_CHABU</name>
<feature type="transmembrane region" description="Helical" evidence="11">
    <location>
        <begin position="251"/>
        <end position="275"/>
    </location>
</feature>
<feature type="transmembrane region" description="Helical" evidence="11">
    <location>
        <begin position="535"/>
        <end position="553"/>
    </location>
</feature>
<feature type="region of interest" description="Disordered" evidence="10">
    <location>
        <begin position="321"/>
        <end position="363"/>
    </location>
</feature>
<feature type="compositionally biased region" description="Basic and acidic residues" evidence="10">
    <location>
        <begin position="1060"/>
        <end position="1078"/>
    </location>
</feature>
<comment type="subcellular location">
    <subcellularLocation>
        <location evidence="1">Endomembrane system</location>
        <topology evidence="1">Multi-pass membrane protein</topology>
    </subcellularLocation>
</comment>
<feature type="compositionally biased region" description="Basic and acidic residues" evidence="10">
    <location>
        <begin position="1446"/>
        <end position="1455"/>
    </location>
</feature>
<evidence type="ECO:0000313" key="14">
    <source>
        <dbReference type="Proteomes" id="UP000265515"/>
    </source>
</evidence>
<evidence type="ECO:0000256" key="4">
    <source>
        <dbReference type="ARBA" id="ARBA00022538"/>
    </source>
</evidence>
<dbReference type="Pfam" id="PF00999">
    <property type="entry name" value="Na_H_Exchanger"/>
    <property type="match status" value="1"/>
</dbReference>
<sequence length="1574" mass="166332">MEGAVASVSRCVGAAGGDRFAAACGVGAQYGASSDRFSCRLGGDRPVGIPTCAIGGAAVIANPSTERRARGDTWPSSRCCCVSHSRETSYRGGGDGDLVSPPVRAAPVLSSSTCHAAGDQRFARGGRATAAAVVRISAAVGWTSGAAVRTSGPVVRTAREAAVRSSNAVVRTSPTPARSSSDVVSGTSRQVVDSRSRGPRPRPGEGERLLRTSANSKPRGSSKEGLVLEKGGGDCRRRSLRRPPRFRRLRGICSLSLSYLVGGCPACCALCSRPAAVSPRVPLGADGFFFFTTLTSTWLGRKLRRNKKRITIEPIWRENGSLVGEGGGGGGGGGRQTPFHSDAQRQFHSDAQREGKGEVLLSPLLPPLDRRSHVLASRDGPRPKPAAAWTDLPHLLLSSCPRSDRSPPPLSRSSSALSWRSRTASWRGRWRGQRRNSMIAKAGVEIASAIDVINNLGLDTLTFLVTAVLVIPTFKRMNVSPVLGFLLSGLVLNHFGWFRNVADIEALSELGILFLLFEMGLELSLGRLKALAKFAFGMGLLQVVTTTLAFTFFELPPYSALGTKLLEWAFHSRHDLVNIRTIDEAVVIGAALSLSSSAFVLQLLAEKGELPTRFGSATLGILLLQDIAVVPLLVILPILESGQFSGGSSELFLTLGVASLKGLLGLGLLLLGGKLILRRVFELVASSRSPEAFVALCLLTVTGTSLITQRLGFSDTLGAFLAGALLAGTNFRTQVEADIRPFRGLLLGLFFVTTGTSIDIELLVREWPNVLALLAGLIAMKTAIITALGPRFGLTWGESVRTAFLLSQGGEFAFVVFSLANQLGVLPLELNRLLIIVVVLSMALTPLLNEAGRIAAAYVEKRMVDKEGEGEEERRTSLGGGGVDLADDYEMGEPVVIIGFGQLGQILANFLSTPLATWSNSENVAWPYVAFDLEPKRVKTARSLGFPVFYGDGSRPEVLLTAGINTPRALMVMYKGRERAVEAVERLRLAYPTVPIYARALDLDHLTELKLAGATDVVPENTETSLRLGSALLEKLGVMSDDVTFLRRVLRDSLEKRAKEFTRTDSPRGESQDWKDVILIRPSSSSSSSSSSTTTSGVANEEEETANEEEAAANEEEAANEAAQRVADVGSAVTFETVTLAPDDARAEPDDGGNDQAMVKGTAATTADGGDTRGGSMISQTAVERRTEGEVDPSGDASTEEGAMGPGVGGSPPAPFPQVISSPMSIDYSSPERDAVAGIWMSGEGGGKGRQQEDDSPVVGNLISGEAGEEANDEGGTKEEEEQEEEESPVLPTEFDPDLPMRHDRDPLPVFPSASGELPAADDPIRGNTPQEDITYAPDDPAANTSRTPTPMLSSSDPEMSSLAGGARQPPDVRDSSTVPSSSTSGSELGEGGYYERSMIDGRTAKKEEESAAILTGREPDGDDDGDGDGPNGCLTEDALSSSSSHVRDGGDGERGGALGAHAIDEGALEELVSNRDAVELNPPGLDNDVGAVLLSSVPEGEDGGDDRTFGSSVVIVETLDLPDSMRLKGVTLCPLVAEEDDVTDVEALDESIPYIKVFDVSDPDIVSGEGDGI</sequence>
<feature type="compositionally biased region" description="Acidic residues" evidence="10">
    <location>
        <begin position="1100"/>
        <end position="1119"/>
    </location>
</feature>
<keyword evidence="4" id="KW-0633">Potassium transport</keyword>